<dbReference type="EMBL" id="FONH01000011">
    <property type="protein sequence ID" value="SFF25406.1"/>
    <property type="molecule type" value="Genomic_DNA"/>
</dbReference>
<evidence type="ECO:0000313" key="2">
    <source>
        <dbReference type="Proteomes" id="UP000199477"/>
    </source>
</evidence>
<proteinExistence type="predicted"/>
<dbReference type="GO" id="GO:0030430">
    <property type="term" value="C:host cell cytoplasm"/>
    <property type="evidence" value="ECO:0007669"/>
    <property type="project" value="InterPro"/>
</dbReference>
<sequence length="236" mass="25754">MTIYADIQKLEPGAEVELFELDARSITGGGAADVLRFHGYTQVGSIWWQGLEYSPWPIQAEGFELNPDKPPMPMLSVGNVDGRITALCLAYQDLVGALLVRHRTFGRYLDARNFADGNPTADATQEFPPDKWFLERKASETNQVVQFELASALDFGQQQLPGRTIIANSCSWLQRGGYRGPYCGYSGGPVAKADDTPTSDPAQDVCGGRLSSCKLRFGQNNPVPFGSYPAAGLLRT</sequence>
<dbReference type="Pfam" id="PF05100">
    <property type="entry name" value="Phage_tail_L"/>
    <property type="match status" value="1"/>
</dbReference>
<protein>
    <submittedName>
        <fullName evidence="1">Lambda-like phage minor tail protein L</fullName>
    </submittedName>
</protein>
<dbReference type="AlphaFoldDB" id="A0A1I2H9J9"/>
<gene>
    <name evidence="1" type="ORF">SAMN02799615_02875</name>
</gene>
<dbReference type="Proteomes" id="UP000199477">
    <property type="component" value="Unassembled WGS sequence"/>
</dbReference>
<accession>A0A1I2H9J9</accession>
<dbReference type="GO" id="GO:0051536">
    <property type="term" value="F:iron-sulfur cluster binding"/>
    <property type="evidence" value="ECO:0007669"/>
    <property type="project" value="InterPro"/>
</dbReference>
<dbReference type="InterPro" id="IPR006487">
    <property type="entry name" value="Phage_lambda_L"/>
</dbReference>
<organism evidence="1 2">
    <name type="scientific">Dyella marensis</name>
    <dbReference type="NCBI Taxonomy" id="500610"/>
    <lineage>
        <taxon>Bacteria</taxon>
        <taxon>Pseudomonadati</taxon>
        <taxon>Pseudomonadota</taxon>
        <taxon>Gammaproteobacteria</taxon>
        <taxon>Lysobacterales</taxon>
        <taxon>Rhodanobacteraceae</taxon>
        <taxon>Dyella</taxon>
    </lineage>
</organism>
<dbReference type="GO" id="GO:0046718">
    <property type="term" value="P:symbiont entry into host cell"/>
    <property type="evidence" value="ECO:0007669"/>
    <property type="project" value="InterPro"/>
</dbReference>
<dbReference type="STRING" id="500610.SAMN02799615_02875"/>
<dbReference type="NCBIfam" id="TIGR01600">
    <property type="entry name" value="phage_tail_L"/>
    <property type="match status" value="1"/>
</dbReference>
<name>A0A1I2H9J9_9GAMM</name>
<reference evidence="2" key="1">
    <citation type="submission" date="2016-10" db="EMBL/GenBank/DDBJ databases">
        <authorList>
            <person name="Varghese N."/>
            <person name="Submissions S."/>
        </authorList>
    </citation>
    <scope>NUCLEOTIDE SEQUENCE [LARGE SCALE GENOMIC DNA]</scope>
    <source>
        <strain evidence="2">UNC178MFTsu3.1</strain>
    </source>
</reference>
<keyword evidence="2" id="KW-1185">Reference proteome</keyword>
<dbReference type="RefSeq" id="WP_026635002.1">
    <property type="nucleotide sequence ID" value="NZ_FONH01000011.1"/>
</dbReference>
<evidence type="ECO:0000313" key="1">
    <source>
        <dbReference type="EMBL" id="SFF25406.1"/>
    </source>
</evidence>